<protein>
    <submittedName>
        <fullName evidence="9">Inner membrane protein YiaH</fullName>
    </submittedName>
</protein>
<comment type="similarity">
    <text evidence="2">Belongs to the acyltransferase 3 family.</text>
</comment>
<dbReference type="Proteomes" id="UP000019183">
    <property type="component" value="Unassembled WGS sequence"/>
</dbReference>
<evidence type="ECO:0000256" key="6">
    <source>
        <dbReference type="ARBA" id="ARBA00023136"/>
    </source>
</evidence>
<evidence type="ECO:0000259" key="8">
    <source>
        <dbReference type="Pfam" id="PF01757"/>
    </source>
</evidence>
<accession>W1DPQ2</accession>
<keyword evidence="6 7" id="KW-0472">Membrane</keyword>
<evidence type="ECO:0000313" key="10">
    <source>
        <dbReference type="Proteomes" id="UP000019183"/>
    </source>
</evidence>
<comment type="subcellular location">
    <subcellularLocation>
        <location evidence="1">Cell membrane</location>
        <topology evidence="1">Multi-pass membrane protein</topology>
    </subcellularLocation>
</comment>
<dbReference type="PANTHER" id="PTHR40074">
    <property type="entry name" value="O-ACETYLTRANSFERASE WECH"/>
    <property type="match status" value="1"/>
</dbReference>
<organism evidence="9 10">
    <name type="scientific">Klebsiella pneumoniae IS43</name>
    <dbReference type="NCBI Taxonomy" id="1432552"/>
    <lineage>
        <taxon>Bacteria</taxon>
        <taxon>Pseudomonadati</taxon>
        <taxon>Pseudomonadota</taxon>
        <taxon>Gammaproteobacteria</taxon>
        <taxon>Enterobacterales</taxon>
        <taxon>Enterobacteriaceae</taxon>
        <taxon>Klebsiella/Raoultella group</taxon>
        <taxon>Klebsiella</taxon>
        <taxon>Klebsiella pneumoniae complex</taxon>
    </lineage>
</organism>
<evidence type="ECO:0000256" key="5">
    <source>
        <dbReference type="ARBA" id="ARBA00022989"/>
    </source>
</evidence>
<evidence type="ECO:0000313" key="9">
    <source>
        <dbReference type="EMBL" id="CDL10787.1"/>
    </source>
</evidence>
<reference evidence="9" key="1">
    <citation type="submission" date="2013-10" db="EMBL/GenBank/DDBJ databases">
        <title>Antibiotic resistance diversity of beta-lactamase producers in the General Hospital Vienna.</title>
        <authorList>
            <person name="Barisic I."/>
            <person name="Mitteregger D."/>
            <person name="Hirschl A.M."/>
            <person name="Noehammer C."/>
            <person name="Wiesinger-Mayr H."/>
        </authorList>
    </citation>
    <scope>NUCLEOTIDE SEQUENCE [LARGE SCALE GENOMIC DNA]</scope>
    <source>
        <strain evidence="9">IS43</strain>
    </source>
</reference>
<sequence>MQEKIHWITNLRGIACMMVVMIHSTSWYITHPHAITLLQWDIANLLNSASRVSVPLFFMISGYLFLGNAAPSRAISGGLACALRSIARYLCCISRCLPISTSSCR</sequence>
<feature type="domain" description="Acyltransferase 3" evidence="8">
    <location>
        <begin position="5"/>
        <end position="71"/>
    </location>
</feature>
<feature type="transmembrane region" description="Helical" evidence="7">
    <location>
        <begin position="49"/>
        <end position="66"/>
    </location>
</feature>
<keyword evidence="10" id="KW-1185">Reference proteome</keyword>
<comment type="caution">
    <text evidence="9">The sequence shown here is derived from an EMBL/GenBank/DDBJ whole genome shotgun (WGS) entry which is preliminary data.</text>
</comment>
<keyword evidence="5 7" id="KW-1133">Transmembrane helix</keyword>
<dbReference type="Pfam" id="PF01757">
    <property type="entry name" value="Acyl_transf_3"/>
    <property type="match status" value="1"/>
</dbReference>
<proteinExistence type="inferred from homology"/>
<feature type="transmembrane region" description="Helical" evidence="7">
    <location>
        <begin position="7"/>
        <end position="29"/>
    </location>
</feature>
<evidence type="ECO:0000256" key="7">
    <source>
        <dbReference type="SAM" id="Phobius"/>
    </source>
</evidence>
<dbReference type="EMBL" id="CBWK010000553">
    <property type="protein sequence ID" value="CDL10787.1"/>
    <property type="molecule type" value="Genomic_DNA"/>
</dbReference>
<dbReference type="GO" id="GO:0016413">
    <property type="term" value="F:O-acetyltransferase activity"/>
    <property type="evidence" value="ECO:0007669"/>
    <property type="project" value="TreeGrafter"/>
</dbReference>
<dbReference type="GO" id="GO:0005886">
    <property type="term" value="C:plasma membrane"/>
    <property type="evidence" value="ECO:0007669"/>
    <property type="project" value="UniProtKB-SubCell"/>
</dbReference>
<dbReference type="GO" id="GO:0009246">
    <property type="term" value="P:enterobacterial common antigen biosynthetic process"/>
    <property type="evidence" value="ECO:0007669"/>
    <property type="project" value="TreeGrafter"/>
</dbReference>
<dbReference type="AlphaFoldDB" id="W1DPQ2"/>
<evidence type="ECO:0000256" key="1">
    <source>
        <dbReference type="ARBA" id="ARBA00004651"/>
    </source>
</evidence>
<keyword evidence="4 7" id="KW-0812">Transmembrane</keyword>
<evidence type="ECO:0000256" key="3">
    <source>
        <dbReference type="ARBA" id="ARBA00022475"/>
    </source>
</evidence>
<name>W1DPQ2_KLEPN</name>
<dbReference type="PANTHER" id="PTHR40074:SF2">
    <property type="entry name" value="O-ACETYLTRANSFERASE WECH"/>
    <property type="match status" value="1"/>
</dbReference>
<keyword evidence="3" id="KW-1003">Cell membrane</keyword>
<dbReference type="InterPro" id="IPR002656">
    <property type="entry name" value="Acyl_transf_3_dom"/>
</dbReference>
<evidence type="ECO:0000256" key="2">
    <source>
        <dbReference type="ARBA" id="ARBA00007400"/>
    </source>
</evidence>
<evidence type="ECO:0000256" key="4">
    <source>
        <dbReference type="ARBA" id="ARBA00022692"/>
    </source>
</evidence>